<name>A0ABT9HVQ7_9GAMM</name>
<dbReference type="PROSITE" id="PS50175">
    <property type="entry name" value="ASP_PROT_RETROV"/>
    <property type="match status" value="1"/>
</dbReference>
<gene>
    <name evidence="5" type="ORF">ORJ04_04485</name>
</gene>
<dbReference type="PANTHER" id="PTHR24198">
    <property type="entry name" value="ANKYRIN REPEAT AND PROTEIN KINASE DOMAIN-CONTAINING PROTEIN"/>
    <property type="match status" value="1"/>
</dbReference>
<keyword evidence="6" id="KW-1185">Reference proteome</keyword>
<reference evidence="5 6" key="1">
    <citation type="submission" date="2022-11" db="EMBL/GenBank/DDBJ databases">
        <title>Viruses from the air-sea interface of a natural surface slick.</title>
        <authorList>
            <person name="Rahlff J."/>
            <person name="Holmfeldt K."/>
        </authorList>
    </citation>
    <scope>NUCLEOTIDE SEQUENCE [LARGE SCALE GENOMIC DNA]</scope>
    <source>
        <strain evidence="5 6">SMS4</strain>
    </source>
</reference>
<dbReference type="SMART" id="SM00248">
    <property type="entry name" value="ANK"/>
    <property type="match status" value="5"/>
</dbReference>
<evidence type="ECO:0000259" key="4">
    <source>
        <dbReference type="PROSITE" id="PS50175"/>
    </source>
</evidence>
<feature type="repeat" description="ANK" evidence="3">
    <location>
        <begin position="193"/>
        <end position="221"/>
    </location>
</feature>
<keyword evidence="2 3" id="KW-0040">ANK repeat</keyword>
<keyword evidence="1" id="KW-0677">Repeat</keyword>
<dbReference type="EMBL" id="JAPJDZ010000007">
    <property type="protein sequence ID" value="MDP5135206.1"/>
    <property type="molecule type" value="Genomic_DNA"/>
</dbReference>
<dbReference type="InterPro" id="IPR001995">
    <property type="entry name" value="Peptidase_A2_cat"/>
</dbReference>
<evidence type="ECO:0000256" key="2">
    <source>
        <dbReference type="ARBA" id="ARBA00023043"/>
    </source>
</evidence>
<sequence length="416" mass="46102">MGTWSNKPFGNDTALDWFSHLEESQTAQEFISSTLKTVLKKELTDSTEEEEAIAAIAIIASASHEPVRGCSQEIKSWINLTAFSPTTDLKVLAVKTIERILVASELRDLWQEAEALVGWEQQLNSLKNDLLVHLQSDGPIRKPKKSVLPRTITKLVDYYLITKDPRAKLKIVEKLTRIEDPNRQEKATGYELPINIAAKLGLNEVIEQLIAKGANPNLKSTYGYTPLALAAANDHFETVALLLKNGTELFVDYPTISENGVICHRIKCVAMLSAARKASPAIIDLLESYGASIHEQDLNGEGLLFKAAEASNIVMLKYLISRGLDVNLAKCKTPTFQGETALHYAVRANNFEAVEVLLDSGADINAISYNLHPNNPWYETPLNFCKTKDTPELYQYLASKGAMYARELLKAGKKLS</sequence>
<comment type="caution">
    <text evidence="5">The sequence shown here is derived from an EMBL/GenBank/DDBJ whole genome shotgun (WGS) entry which is preliminary data.</text>
</comment>
<dbReference type="PANTHER" id="PTHR24198:SF165">
    <property type="entry name" value="ANKYRIN REPEAT-CONTAINING PROTEIN-RELATED"/>
    <property type="match status" value="1"/>
</dbReference>
<dbReference type="Pfam" id="PF12796">
    <property type="entry name" value="Ank_2"/>
    <property type="match status" value="2"/>
</dbReference>
<evidence type="ECO:0000313" key="6">
    <source>
        <dbReference type="Proteomes" id="UP001231109"/>
    </source>
</evidence>
<dbReference type="InterPro" id="IPR036770">
    <property type="entry name" value="Ankyrin_rpt-contain_sf"/>
</dbReference>
<accession>A0ABT9HVQ7</accession>
<dbReference type="InterPro" id="IPR001969">
    <property type="entry name" value="Aspartic_peptidase_AS"/>
</dbReference>
<evidence type="ECO:0000313" key="5">
    <source>
        <dbReference type="EMBL" id="MDP5135206.1"/>
    </source>
</evidence>
<feature type="repeat" description="ANK" evidence="3">
    <location>
        <begin position="222"/>
        <end position="249"/>
    </location>
</feature>
<dbReference type="RefSeq" id="WP_305974139.1">
    <property type="nucleotide sequence ID" value="NZ_JAPJDZ010000007.1"/>
</dbReference>
<protein>
    <submittedName>
        <fullName evidence="5">Ankyrin repeat domain-containing protein</fullName>
    </submittedName>
</protein>
<dbReference type="PROSITE" id="PS00141">
    <property type="entry name" value="ASP_PROTEASE"/>
    <property type="match status" value="1"/>
</dbReference>
<dbReference type="Pfam" id="PF14078">
    <property type="entry name" value="DUF4259"/>
    <property type="match status" value="1"/>
</dbReference>
<evidence type="ECO:0000256" key="3">
    <source>
        <dbReference type="PROSITE-ProRule" id="PRU00023"/>
    </source>
</evidence>
<evidence type="ECO:0000256" key="1">
    <source>
        <dbReference type="ARBA" id="ARBA00022737"/>
    </source>
</evidence>
<dbReference type="SUPFAM" id="SSF48403">
    <property type="entry name" value="Ankyrin repeat"/>
    <property type="match status" value="1"/>
</dbReference>
<dbReference type="InterPro" id="IPR025355">
    <property type="entry name" value="DUF4259"/>
</dbReference>
<dbReference type="InterPro" id="IPR002110">
    <property type="entry name" value="Ankyrin_rpt"/>
</dbReference>
<feature type="repeat" description="ANK" evidence="3">
    <location>
        <begin position="337"/>
        <end position="369"/>
    </location>
</feature>
<dbReference type="PROSITE" id="PS50297">
    <property type="entry name" value="ANK_REP_REGION"/>
    <property type="match status" value="2"/>
</dbReference>
<proteinExistence type="predicted"/>
<feature type="domain" description="Peptidase A2" evidence="4">
    <location>
        <begin position="354"/>
        <end position="377"/>
    </location>
</feature>
<dbReference type="PRINTS" id="PR01415">
    <property type="entry name" value="ANKYRIN"/>
</dbReference>
<dbReference type="Gene3D" id="1.25.40.20">
    <property type="entry name" value="Ankyrin repeat-containing domain"/>
    <property type="match status" value="2"/>
</dbReference>
<dbReference type="PROSITE" id="PS50088">
    <property type="entry name" value="ANK_REPEAT"/>
    <property type="match status" value="3"/>
</dbReference>
<organism evidence="5 6">
    <name type="scientific">Rheinheimera baltica</name>
    <dbReference type="NCBI Taxonomy" id="67576"/>
    <lineage>
        <taxon>Bacteria</taxon>
        <taxon>Pseudomonadati</taxon>
        <taxon>Pseudomonadota</taxon>
        <taxon>Gammaproteobacteria</taxon>
        <taxon>Chromatiales</taxon>
        <taxon>Chromatiaceae</taxon>
        <taxon>Rheinheimera</taxon>
    </lineage>
</organism>
<dbReference type="Proteomes" id="UP001231109">
    <property type="component" value="Unassembled WGS sequence"/>
</dbReference>